<evidence type="ECO:0000313" key="3">
    <source>
        <dbReference type="Proteomes" id="UP000824140"/>
    </source>
</evidence>
<dbReference type="AlphaFoldDB" id="A0A9D1G260"/>
<comment type="caution">
    <text evidence="2">The sequence shown here is derived from an EMBL/GenBank/DDBJ whole genome shotgun (WGS) entry which is preliminary data.</text>
</comment>
<dbReference type="EMBL" id="DVJN01000222">
    <property type="protein sequence ID" value="HIS93652.1"/>
    <property type="molecule type" value="Genomic_DNA"/>
</dbReference>
<proteinExistence type="predicted"/>
<name>A0A9D1G260_9FIRM</name>
<protein>
    <recommendedName>
        <fullName evidence="4">DNA recombination protein RmuC</fullName>
    </recommendedName>
</protein>
<keyword evidence="1" id="KW-1133">Transmembrane helix</keyword>
<dbReference type="Proteomes" id="UP000824140">
    <property type="component" value="Unassembled WGS sequence"/>
</dbReference>
<feature type="non-terminal residue" evidence="2">
    <location>
        <position position="130"/>
    </location>
</feature>
<feature type="transmembrane region" description="Helical" evidence="1">
    <location>
        <begin position="12"/>
        <end position="32"/>
    </location>
</feature>
<sequence length="130" mass="14349">MWNVLNENPALAFLAGTVVLLAALALLLWRFAHGVRRSLRALAAQTRRDNAQANQTLSLLTQSLGDAAAQLTRASEAAGADQEKLRLALETQMEQMRKSVDSRLQTTLEARLGESFRAISEQLERVHRGL</sequence>
<evidence type="ECO:0000313" key="2">
    <source>
        <dbReference type="EMBL" id="HIS93652.1"/>
    </source>
</evidence>
<accession>A0A9D1G260</accession>
<evidence type="ECO:0008006" key="4">
    <source>
        <dbReference type="Google" id="ProtNLM"/>
    </source>
</evidence>
<gene>
    <name evidence="2" type="ORF">IAA84_11620</name>
</gene>
<keyword evidence="1" id="KW-0812">Transmembrane</keyword>
<keyword evidence="1" id="KW-0472">Membrane</keyword>
<reference evidence="2" key="1">
    <citation type="submission" date="2020-10" db="EMBL/GenBank/DDBJ databases">
        <authorList>
            <person name="Gilroy R."/>
        </authorList>
    </citation>
    <scope>NUCLEOTIDE SEQUENCE</scope>
    <source>
        <strain evidence="2">13766</strain>
    </source>
</reference>
<reference evidence="2" key="2">
    <citation type="journal article" date="2021" name="PeerJ">
        <title>Extensive microbial diversity within the chicken gut microbiome revealed by metagenomics and culture.</title>
        <authorList>
            <person name="Gilroy R."/>
            <person name="Ravi A."/>
            <person name="Getino M."/>
            <person name="Pursley I."/>
            <person name="Horton D.L."/>
            <person name="Alikhan N.F."/>
            <person name="Baker D."/>
            <person name="Gharbi K."/>
            <person name="Hall N."/>
            <person name="Watson M."/>
            <person name="Adriaenssens E.M."/>
            <person name="Foster-Nyarko E."/>
            <person name="Jarju S."/>
            <person name="Secka A."/>
            <person name="Antonio M."/>
            <person name="Oren A."/>
            <person name="Chaudhuri R.R."/>
            <person name="La Ragione R."/>
            <person name="Hildebrand F."/>
            <person name="Pallen M.J."/>
        </authorList>
    </citation>
    <scope>NUCLEOTIDE SEQUENCE</scope>
    <source>
        <strain evidence="2">13766</strain>
    </source>
</reference>
<organism evidence="2 3">
    <name type="scientific">Candidatus Alectryocaccomicrobium excrementavium</name>
    <dbReference type="NCBI Taxonomy" id="2840668"/>
    <lineage>
        <taxon>Bacteria</taxon>
        <taxon>Bacillati</taxon>
        <taxon>Bacillota</taxon>
        <taxon>Clostridia</taxon>
        <taxon>Candidatus Alectryocaccomicrobium</taxon>
    </lineage>
</organism>
<evidence type="ECO:0000256" key="1">
    <source>
        <dbReference type="SAM" id="Phobius"/>
    </source>
</evidence>